<comment type="caution">
    <text evidence="2">The sequence shown here is derived from an EMBL/GenBank/DDBJ whole genome shotgun (WGS) entry which is preliminary data.</text>
</comment>
<gene>
    <name evidence="2" type="ORF">C8E89_11493</name>
</gene>
<organism evidence="2 3">
    <name type="scientific">Mycolicibacterium moriokaense</name>
    <dbReference type="NCBI Taxonomy" id="39691"/>
    <lineage>
        <taxon>Bacteria</taxon>
        <taxon>Bacillati</taxon>
        <taxon>Actinomycetota</taxon>
        <taxon>Actinomycetes</taxon>
        <taxon>Mycobacteriales</taxon>
        <taxon>Mycobacteriaceae</taxon>
        <taxon>Mycolicibacterium</taxon>
    </lineage>
</organism>
<reference evidence="2 3" key="2">
    <citation type="submission" date="2018-06" db="EMBL/GenBank/DDBJ databases">
        <title>Sequencing of bacterial isolates from soil warming experiment in Harvard Forest, Massachusetts, USA.</title>
        <authorList>
            <person name="Deangelis K.PhD."/>
        </authorList>
    </citation>
    <scope>NUCLEOTIDE SEQUENCE [LARGE SCALE GENOMIC DNA]</scope>
    <source>
        <strain evidence="2 3">GAS496</strain>
    </source>
</reference>
<evidence type="ECO:0008006" key="4">
    <source>
        <dbReference type="Google" id="ProtNLM"/>
    </source>
</evidence>
<evidence type="ECO:0000256" key="1">
    <source>
        <dbReference type="SAM" id="SignalP"/>
    </source>
</evidence>
<sequence length="109" mass="11063">MTNFFLTSLAVLGTAAVGLTAAANTAPPHSSSADVTINQLRAQGFEVIVNRVGHAAPEQCTISAVRPGPPLWRFHSPAVSPGGAAGVLRTGSGPLTPARGKMICVDLSC</sequence>
<dbReference type="AlphaFoldDB" id="A0A318HD86"/>
<accession>A0A318HD86</accession>
<feature type="chain" id="PRO_5038442651" description="PASTA domain-containing protein" evidence="1">
    <location>
        <begin position="22"/>
        <end position="109"/>
    </location>
</feature>
<reference evidence="3" key="1">
    <citation type="submission" date="2018-05" db="EMBL/GenBank/DDBJ databases">
        <authorList>
            <person name="Deangelis K."/>
            <person name="Huntemann M."/>
            <person name="Clum A."/>
            <person name="Pillay M."/>
            <person name="Palaniappan K."/>
            <person name="Varghese N."/>
            <person name="Mikhailova N."/>
            <person name="Stamatis D."/>
            <person name="Reddy T."/>
            <person name="Daum C."/>
            <person name="Shapiro N."/>
            <person name="Ivanova N."/>
            <person name="Kyrpides N."/>
            <person name="Woyke T."/>
        </authorList>
    </citation>
    <scope>NUCLEOTIDE SEQUENCE [LARGE SCALE GENOMIC DNA]</scope>
    <source>
        <strain evidence="3">GAS496</strain>
    </source>
</reference>
<evidence type="ECO:0000313" key="2">
    <source>
        <dbReference type="EMBL" id="PXX06320.1"/>
    </source>
</evidence>
<dbReference type="Proteomes" id="UP000247781">
    <property type="component" value="Unassembled WGS sequence"/>
</dbReference>
<protein>
    <recommendedName>
        <fullName evidence="4">PASTA domain-containing protein</fullName>
    </recommendedName>
</protein>
<feature type="signal peptide" evidence="1">
    <location>
        <begin position="1"/>
        <end position="21"/>
    </location>
</feature>
<dbReference type="EMBL" id="QJJU01000014">
    <property type="protein sequence ID" value="PXX06320.1"/>
    <property type="molecule type" value="Genomic_DNA"/>
</dbReference>
<keyword evidence="1" id="KW-0732">Signal</keyword>
<evidence type="ECO:0000313" key="3">
    <source>
        <dbReference type="Proteomes" id="UP000247781"/>
    </source>
</evidence>
<proteinExistence type="predicted"/>
<keyword evidence="3" id="KW-1185">Reference proteome</keyword>
<name>A0A318HD86_9MYCO</name>